<organism evidence="2 3">
    <name type="scientific">Nocardia otitidiscaviarum</name>
    <dbReference type="NCBI Taxonomy" id="1823"/>
    <lineage>
        <taxon>Bacteria</taxon>
        <taxon>Bacillati</taxon>
        <taxon>Actinomycetota</taxon>
        <taxon>Actinomycetes</taxon>
        <taxon>Mycobacteriales</taxon>
        <taxon>Nocardiaceae</taxon>
        <taxon>Nocardia</taxon>
    </lineage>
</organism>
<dbReference type="GO" id="GO:0004497">
    <property type="term" value="F:monooxygenase activity"/>
    <property type="evidence" value="ECO:0007669"/>
    <property type="project" value="UniProtKB-KW"/>
</dbReference>
<dbReference type="InterPro" id="IPR007138">
    <property type="entry name" value="ABM_dom"/>
</dbReference>
<keyword evidence="2" id="KW-0503">Monooxygenase</keyword>
<dbReference type="EMBL" id="CP041695">
    <property type="protein sequence ID" value="QDP81645.1"/>
    <property type="molecule type" value="Genomic_DNA"/>
</dbReference>
<dbReference type="Gene3D" id="3.30.70.100">
    <property type="match status" value="1"/>
</dbReference>
<sequence length="98" mass="10530">MNSPDTVTVLIEIHANPGQEQQARDSLLHAIQTSAKPGLVSSTEYADLNDAGAFYAVQVWESTAAFHAHMEDAAKSGMHEAITVLREPPRTTVLTTIG</sequence>
<evidence type="ECO:0000313" key="2">
    <source>
        <dbReference type="EMBL" id="QDP81645.1"/>
    </source>
</evidence>
<gene>
    <name evidence="2" type="ORF">FOH10_25895</name>
</gene>
<proteinExistence type="predicted"/>
<dbReference type="Proteomes" id="UP000317039">
    <property type="component" value="Chromosome"/>
</dbReference>
<dbReference type="SUPFAM" id="SSF54909">
    <property type="entry name" value="Dimeric alpha+beta barrel"/>
    <property type="match status" value="1"/>
</dbReference>
<accession>A0A516NRV2</accession>
<dbReference type="KEGG" id="nod:FOH10_25895"/>
<dbReference type="InterPro" id="IPR011008">
    <property type="entry name" value="Dimeric_a/b-barrel"/>
</dbReference>
<protein>
    <submittedName>
        <fullName evidence="2">Antibiotic biosynthesis monooxygenase</fullName>
    </submittedName>
</protein>
<evidence type="ECO:0000313" key="3">
    <source>
        <dbReference type="Proteomes" id="UP000317039"/>
    </source>
</evidence>
<feature type="domain" description="ABM" evidence="1">
    <location>
        <begin position="7"/>
        <end position="94"/>
    </location>
</feature>
<keyword evidence="2" id="KW-0560">Oxidoreductase</keyword>
<name>A0A516NRV2_9NOCA</name>
<dbReference type="PROSITE" id="PS51725">
    <property type="entry name" value="ABM"/>
    <property type="match status" value="1"/>
</dbReference>
<dbReference type="Pfam" id="PF03992">
    <property type="entry name" value="ABM"/>
    <property type="match status" value="1"/>
</dbReference>
<dbReference type="AlphaFoldDB" id="A0A516NRV2"/>
<dbReference type="GeneID" id="80335797"/>
<reference evidence="2 3" key="1">
    <citation type="submission" date="2019-07" db="EMBL/GenBank/DDBJ databases">
        <title>Complete Genome Sequence and Methylome Analysis of Nocardia otitidis-caviarum NEB252.</title>
        <authorList>
            <person name="Fomenkov A."/>
            <person name="Anton B.P."/>
            <person name="Vincze T."/>
            <person name="Roberts R.J."/>
        </authorList>
    </citation>
    <scope>NUCLEOTIDE SEQUENCE [LARGE SCALE GENOMIC DNA]</scope>
    <source>
        <strain evidence="2 3">NEB252</strain>
    </source>
</reference>
<dbReference type="RefSeq" id="WP_143982679.1">
    <property type="nucleotide sequence ID" value="NZ_CP041695.1"/>
</dbReference>
<evidence type="ECO:0000259" key="1">
    <source>
        <dbReference type="PROSITE" id="PS51725"/>
    </source>
</evidence>